<dbReference type="GO" id="GO:0009231">
    <property type="term" value="P:riboflavin biosynthetic process"/>
    <property type="evidence" value="ECO:0007669"/>
    <property type="project" value="InterPro"/>
</dbReference>
<name>A0A918WRY8_9ACTN</name>
<dbReference type="PANTHER" id="PTHR38011:SF11">
    <property type="entry name" value="2,5-DIAMINO-6-RIBOSYLAMINO-4(3H)-PYRIMIDINONE 5'-PHOSPHATE REDUCTASE"/>
    <property type="match status" value="1"/>
</dbReference>
<reference evidence="2" key="1">
    <citation type="journal article" date="2014" name="Int. J. Syst. Evol. Microbiol.">
        <title>Complete genome sequence of Corynebacterium casei LMG S-19264T (=DSM 44701T), isolated from a smear-ripened cheese.</title>
        <authorList>
            <consortium name="US DOE Joint Genome Institute (JGI-PGF)"/>
            <person name="Walter F."/>
            <person name="Albersmeier A."/>
            <person name="Kalinowski J."/>
            <person name="Ruckert C."/>
        </authorList>
    </citation>
    <scope>NUCLEOTIDE SEQUENCE</scope>
    <source>
        <strain evidence="2">JCM 4637</strain>
    </source>
</reference>
<dbReference type="RefSeq" id="WP_189820630.1">
    <property type="nucleotide sequence ID" value="NZ_BMVC01000001.1"/>
</dbReference>
<evidence type="ECO:0000259" key="1">
    <source>
        <dbReference type="Pfam" id="PF01872"/>
    </source>
</evidence>
<proteinExistence type="predicted"/>
<dbReference type="AlphaFoldDB" id="A0A918WRY8"/>
<accession>A0A918WRY8</accession>
<gene>
    <name evidence="2" type="ORF">GCM10010334_00740</name>
</gene>
<dbReference type="EMBL" id="BMVC01000001">
    <property type="protein sequence ID" value="GHC76791.1"/>
    <property type="molecule type" value="Genomic_DNA"/>
</dbReference>
<protein>
    <submittedName>
        <fullName evidence="2">Deaminase</fullName>
    </submittedName>
</protein>
<dbReference type="InterPro" id="IPR024072">
    <property type="entry name" value="DHFR-like_dom_sf"/>
</dbReference>
<dbReference type="Pfam" id="PF01872">
    <property type="entry name" value="RibD_C"/>
    <property type="match status" value="1"/>
</dbReference>
<dbReference type="Proteomes" id="UP000638353">
    <property type="component" value="Unassembled WGS sequence"/>
</dbReference>
<dbReference type="InterPro" id="IPR002734">
    <property type="entry name" value="RibDG_C"/>
</dbReference>
<feature type="domain" description="Bacterial bifunctional deaminase-reductase C-terminal" evidence="1">
    <location>
        <begin position="3"/>
        <end position="185"/>
    </location>
</feature>
<sequence>MRKLTYYVGMSLDGFIAAPDLSIDAYPISEEFLKDFLVGEYPECLPTHVRTALGADEAPNTHFDTMIQGRTTYQAALDIGITSPYAHLRQYVVSRSLTESPDPAVELISGDLAAKVRELKAEEGGLGIYLGGGGEVAGQLVDEIDELVVKLYPVVLGDGVRVLTAEFGVHHFALDSTRTFDNGTAVLTYSRLKG</sequence>
<comment type="caution">
    <text evidence="2">The sequence shown here is derived from an EMBL/GenBank/DDBJ whole genome shotgun (WGS) entry which is preliminary data.</text>
</comment>
<dbReference type="SUPFAM" id="SSF53597">
    <property type="entry name" value="Dihydrofolate reductase-like"/>
    <property type="match status" value="1"/>
</dbReference>
<reference evidence="2" key="2">
    <citation type="submission" date="2020-09" db="EMBL/GenBank/DDBJ databases">
        <authorList>
            <person name="Sun Q."/>
            <person name="Ohkuma M."/>
        </authorList>
    </citation>
    <scope>NUCLEOTIDE SEQUENCE</scope>
    <source>
        <strain evidence="2">JCM 4637</strain>
    </source>
</reference>
<evidence type="ECO:0000313" key="2">
    <source>
        <dbReference type="EMBL" id="GHC76791.1"/>
    </source>
</evidence>
<dbReference type="Gene3D" id="3.40.430.10">
    <property type="entry name" value="Dihydrofolate Reductase, subunit A"/>
    <property type="match status" value="1"/>
</dbReference>
<evidence type="ECO:0000313" key="3">
    <source>
        <dbReference type="Proteomes" id="UP000638353"/>
    </source>
</evidence>
<organism evidence="2 3">
    <name type="scientific">Streptomyces finlayi</name>
    <dbReference type="NCBI Taxonomy" id="67296"/>
    <lineage>
        <taxon>Bacteria</taxon>
        <taxon>Bacillati</taxon>
        <taxon>Actinomycetota</taxon>
        <taxon>Actinomycetes</taxon>
        <taxon>Kitasatosporales</taxon>
        <taxon>Streptomycetaceae</taxon>
        <taxon>Streptomyces</taxon>
    </lineage>
</organism>
<dbReference type="PANTHER" id="PTHR38011">
    <property type="entry name" value="DIHYDROFOLATE REDUCTASE FAMILY PROTEIN (AFU_ORTHOLOGUE AFUA_8G06820)"/>
    <property type="match status" value="1"/>
</dbReference>
<dbReference type="GO" id="GO:0008703">
    <property type="term" value="F:5-amino-6-(5-phosphoribosylamino)uracil reductase activity"/>
    <property type="evidence" value="ECO:0007669"/>
    <property type="project" value="InterPro"/>
</dbReference>
<dbReference type="InterPro" id="IPR050765">
    <property type="entry name" value="Riboflavin_Biosynth_HTPR"/>
</dbReference>